<dbReference type="Proteomes" id="UP000053660">
    <property type="component" value="Unassembled WGS sequence"/>
</dbReference>
<protein>
    <submittedName>
        <fullName evidence="2">Uncharacterized protein</fullName>
    </submittedName>
</protein>
<gene>
    <name evidence="2" type="ORF">OESDEN_04836</name>
</gene>
<keyword evidence="1" id="KW-0472">Membrane</keyword>
<evidence type="ECO:0000313" key="2">
    <source>
        <dbReference type="EMBL" id="KHJ95229.1"/>
    </source>
</evidence>
<evidence type="ECO:0000256" key="1">
    <source>
        <dbReference type="SAM" id="Phobius"/>
    </source>
</evidence>
<keyword evidence="3" id="KW-1185">Reference proteome</keyword>
<proteinExistence type="predicted"/>
<keyword evidence="1" id="KW-0812">Transmembrane</keyword>
<name>A0A0B1TD96_OESDE</name>
<dbReference type="OrthoDB" id="5770929at2759"/>
<evidence type="ECO:0000313" key="3">
    <source>
        <dbReference type="Proteomes" id="UP000053660"/>
    </source>
</evidence>
<sequence>MWLYQRQFKENRVNPPRTEQDFYRGYDPMVGIGTAITLVLFFFVVTVKSCVRYLVRKWRMYQFYKVTKEQSGGETHADDERPIVATA</sequence>
<feature type="transmembrane region" description="Helical" evidence="1">
    <location>
        <begin position="32"/>
        <end position="55"/>
    </location>
</feature>
<organism evidence="2 3">
    <name type="scientific">Oesophagostomum dentatum</name>
    <name type="common">Nodular worm</name>
    <dbReference type="NCBI Taxonomy" id="61180"/>
    <lineage>
        <taxon>Eukaryota</taxon>
        <taxon>Metazoa</taxon>
        <taxon>Ecdysozoa</taxon>
        <taxon>Nematoda</taxon>
        <taxon>Chromadorea</taxon>
        <taxon>Rhabditida</taxon>
        <taxon>Rhabditina</taxon>
        <taxon>Rhabditomorpha</taxon>
        <taxon>Strongyloidea</taxon>
        <taxon>Strongylidae</taxon>
        <taxon>Oesophagostomum</taxon>
    </lineage>
</organism>
<reference evidence="2 3" key="1">
    <citation type="submission" date="2014-03" db="EMBL/GenBank/DDBJ databases">
        <title>Draft genome of the hookworm Oesophagostomum dentatum.</title>
        <authorList>
            <person name="Mitreva M."/>
        </authorList>
    </citation>
    <scope>NUCLEOTIDE SEQUENCE [LARGE SCALE GENOMIC DNA]</scope>
    <source>
        <strain evidence="2 3">OD-Hann</strain>
    </source>
</reference>
<keyword evidence="1" id="KW-1133">Transmembrane helix</keyword>
<dbReference type="EMBL" id="KN550030">
    <property type="protein sequence ID" value="KHJ95229.1"/>
    <property type="molecule type" value="Genomic_DNA"/>
</dbReference>
<dbReference type="AlphaFoldDB" id="A0A0B1TD96"/>
<accession>A0A0B1TD96</accession>